<evidence type="ECO:0000313" key="1">
    <source>
        <dbReference type="EMBL" id="MBT9311002.1"/>
    </source>
</evidence>
<gene>
    <name evidence="1" type="ORF">IXB28_02180</name>
</gene>
<accession>A0ABS5XZH2</accession>
<proteinExistence type="predicted"/>
<keyword evidence="2" id="KW-1185">Reference proteome</keyword>
<organism evidence="1 2">
    <name type="scientific">Leptothoe kymatousa TAU-MAC 1615</name>
    <dbReference type="NCBI Taxonomy" id="2364775"/>
    <lineage>
        <taxon>Bacteria</taxon>
        <taxon>Bacillati</taxon>
        <taxon>Cyanobacteriota</taxon>
        <taxon>Cyanophyceae</taxon>
        <taxon>Nodosilineales</taxon>
        <taxon>Cymatolegaceae</taxon>
        <taxon>Leptothoe</taxon>
        <taxon>Leptothoe kymatousa</taxon>
    </lineage>
</organism>
<dbReference type="EMBL" id="JADOER010000003">
    <property type="protein sequence ID" value="MBT9311002.1"/>
    <property type="molecule type" value="Genomic_DNA"/>
</dbReference>
<evidence type="ECO:0000313" key="2">
    <source>
        <dbReference type="Proteomes" id="UP001196661"/>
    </source>
</evidence>
<sequence>MEISLLRLIWCVVDETLTRCTAGVSQCERVQLILHQIDDRVQLSQNEYATVKQYLLERQQLIQELYYEQAM</sequence>
<name>A0ABS5XZH2_9CYAN</name>
<protein>
    <submittedName>
        <fullName evidence="1">Uncharacterized protein</fullName>
    </submittedName>
</protein>
<dbReference type="RefSeq" id="WP_215616912.1">
    <property type="nucleotide sequence ID" value="NZ_JADOER010000003.1"/>
</dbReference>
<dbReference type="Proteomes" id="UP001196661">
    <property type="component" value="Unassembled WGS sequence"/>
</dbReference>
<reference evidence="1 2" key="1">
    <citation type="journal article" date="2021" name="Mar. Drugs">
        <title>Genome Reduction and Secondary Metabolism of the Marine Sponge-Associated Cyanobacterium Leptothoe.</title>
        <authorList>
            <person name="Konstantinou D."/>
            <person name="Popin R.V."/>
            <person name="Fewer D.P."/>
            <person name="Sivonen K."/>
            <person name="Gkelis S."/>
        </authorList>
    </citation>
    <scope>NUCLEOTIDE SEQUENCE [LARGE SCALE GENOMIC DNA]</scope>
    <source>
        <strain evidence="1 2">TAU-MAC 1615</strain>
    </source>
</reference>
<comment type="caution">
    <text evidence="1">The sequence shown here is derived from an EMBL/GenBank/DDBJ whole genome shotgun (WGS) entry which is preliminary data.</text>
</comment>